<accession>A0ABV5ZLI0</accession>
<dbReference type="InterPro" id="IPR000782">
    <property type="entry name" value="FAS1_domain"/>
</dbReference>
<reference evidence="2 3" key="1">
    <citation type="submission" date="2024-09" db="EMBL/GenBank/DDBJ databases">
        <authorList>
            <person name="Sun Q."/>
            <person name="Mori K."/>
        </authorList>
    </citation>
    <scope>NUCLEOTIDE SEQUENCE [LARGE SCALE GENOMIC DNA]</scope>
    <source>
        <strain evidence="2 3">ATCC 51272</strain>
    </source>
</reference>
<evidence type="ECO:0000313" key="3">
    <source>
        <dbReference type="Proteomes" id="UP001589688"/>
    </source>
</evidence>
<sequence>MNCRQMKRGVVRPVFAVGLMLGCVGALQSCSDDTLTGQPSWLGNSIYEELQKDGKYTVTLKLIDDLGYHDQMSKTGSLTIFVANDDTYGEWFKTNKWGVRSYEGLSTAQKKMLLNNAIVNNAYLIELLTNVSGDPPERGLAMRRTTAASVFDSVYVMKAADMNGSLPAWKWYKQNNKDIVLFRDGWGMYGGTTSNLSAPMIHFLPAFMQKTKFTDQDITMLTNGGATSVNDAWVSGAKVTDRDITCKNGYIQKVDKVLEPAPNMAEILREHPDMSIWSRLIDRFCAPYYDYNKTREYNRLYNQSVDSVFTLRYFSDTRRDGSSAQYYPMTAGNPVPQKVAATLAFDPGWNQYMYENTSGYDLHYDAGAMLVPTNAALQAWWNADGKVLQDKYQTWDNVPDLVLSKLLNVNMIGTFTDAIPSKFGNIINDSKVSMGVKTTDVDSCFVGCNGVVYMTNRVFSPMAYSSVSFPALIHQDVMSVIYWAIDELEFSPYLNSMDSYYSLLLPTNTSMLTYVDPCNYGDTQESLLEFYYDEQEKTVKARRYACTIESDGRVTKGVRLQENVSSTYVRNRLKDLVNQLIIVGSVEDGYTYYKSKNGTMVRVANAGQSNRMTVMGGWQLEHNTAARVDSIYDMSATGNGKSYRLNEQVPMSSGRSVYQTLRDHDEYAEFLKLLSGSENVDAKEQLLVSSMTLNGNRYNCLNSSANSNIRLFGAYNYTVYVPSNAAIRKLTADGILPTWDDYDEQFRLSESTSASEAEKKAALKACEFIKNRIFDFVRYHIQDNSVAVGGAPEKDADGSLLLKNNYESMMLNAETNRYYPLEVDIQGKDLVVKDLTGDTRRVDKTSGLYNNICREYWISGSGFNKLLYTSADAVVHLIDGALFYSASQKTPWRQQLGNAKRWRK</sequence>
<evidence type="ECO:0000259" key="1">
    <source>
        <dbReference type="PROSITE" id="PS50213"/>
    </source>
</evidence>
<name>A0ABV5ZLI0_9BACT</name>
<dbReference type="PANTHER" id="PTHR10900">
    <property type="entry name" value="PERIOSTIN-RELATED"/>
    <property type="match status" value="1"/>
</dbReference>
<feature type="domain" description="FAS1" evidence="1">
    <location>
        <begin position="43"/>
        <end position="258"/>
    </location>
</feature>
<protein>
    <submittedName>
        <fullName evidence="2">Fasciclin domain-containing protein</fullName>
    </submittedName>
</protein>
<dbReference type="Proteomes" id="UP001589688">
    <property type="component" value="Unassembled WGS sequence"/>
</dbReference>
<dbReference type="EMBL" id="JBHLZF010000002">
    <property type="protein sequence ID" value="MFB9898225.1"/>
    <property type="molecule type" value="Genomic_DNA"/>
</dbReference>
<dbReference type="SUPFAM" id="SSF82153">
    <property type="entry name" value="FAS1 domain"/>
    <property type="match status" value="2"/>
</dbReference>
<dbReference type="InterPro" id="IPR036378">
    <property type="entry name" value="FAS1_dom_sf"/>
</dbReference>
<dbReference type="Gene3D" id="2.30.180.10">
    <property type="entry name" value="FAS1 domain"/>
    <property type="match status" value="1"/>
</dbReference>
<organism evidence="2 3">
    <name type="scientific">Hallella seregens ATCC 51272</name>
    <dbReference type="NCBI Taxonomy" id="1336250"/>
    <lineage>
        <taxon>Bacteria</taxon>
        <taxon>Pseudomonadati</taxon>
        <taxon>Bacteroidota</taxon>
        <taxon>Bacteroidia</taxon>
        <taxon>Bacteroidales</taxon>
        <taxon>Prevotellaceae</taxon>
        <taxon>Hallella</taxon>
    </lineage>
</organism>
<feature type="domain" description="FAS1" evidence="1">
    <location>
        <begin position="654"/>
        <end position="882"/>
    </location>
</feature>
<gene>
    <name evidence="2" type="ORF">ACFFK8_10600</name>
</gene>
<dbReference type="PANTHER" id="PTHR10900:SF77">
    <property type="entry name" value="FI19380P1"/>
    <property type="match status" value="1"/>
</dbReference>
<keyword evidence="3" id="KW-1185">Reference proteome</keyword>
<dbReference type="InterPro" id="IPR050904">
    <property type="entry name" value="Adhesion/Biosynth-related"/>
</dbReference>
<dbReference type="PROSITE" id="PS50213">
    <property type="entry name" value="FAS1"/>
    <property type="match status" value="2"/>
</dbReference>
<proteinExistence type="predicted"/>
<evidence type="ECO:0000313" key="2">
    <source>
        <dbReference type="EMBL" id="MFB9898225.1"/>
    </source>
</evidence>
<dbReference type="PROSITE" id="PS51257">
    <property type="entry name" value="PROKAR_LIPOPROTEIN"/>
    <property type="match status" value="1"/>
</dbReference>
<comment type="caution">
    <text evidence="2">The sequence shown here is derived from an EMBL/GenBank/DDBJ whole genome shotgun (WGS) entry which is preliminary data.</text>
</comment>
<dbReference type="RefSeq" id="WP_027952999.1">
    <property type="nucleotide sequence ID" value="NZ_JBHLZF010000002.1"/>
</dbReference>